<name>A0A4Q0AJH4_9BACT</name>
<evidence type="ECO:0000256" key="1">
    <source>
        <dbReference type="SAM" id="MobiDB-lite"/>
    </source>
</evidence>
<sequence length="129" mass="14551">MEVTKAQLQTALEHSWTQETSSTPSEWSETKASRGQCVPTALVAQDYLGGDLQKLTTIFNGHEESHYRNVLDDGTVFDASRSQYPDDQELQVASVALSGFSSVREKRLSEPETRRRYELLKSKVQQNIT</sequence>
<dbReference type="AlphaFoldDB" id="A0A4Q0AJH4"/>
<proteinExistence type="predicted"/>
<feature type="compositionally biased region" description="Polar residues" evidence="1">
    <location>
        <begin position="1"/>
        <end position="12"/>
    </location>
</feature>
<dbReference type="InterPro" id="IPR056238">
    <property type="entry name" value="YunG-like"/>
</dbReference>
<reference evidence="2" key="1">
    <citation type="submission" date="2019-01" db="EMBL/GenBank/DDBJ databases">
        <title>Genomic signatures and co-occurrence patterns of the ultra-small Saccharimodia (Patescibacteria phylum) suggest a symbiotic lifestyle.</title>
        <authorList>
            <person name="Lemos L."/>
            <person name="Medeiros J."/>
            <person name="Andreote F."/>
            <person name="Fernandes G."/>
            <person name="Varani A."/>
            <person name="Oliveira G."/>
            <person name="Pylro V."/>
        </authorList>
    </citation>
    <scope>NUCLEOTIDE SEQUENCE [LARGE SCALE GENOMIC DNA]</scope>
    <source>
        <strain evidence="2">AMD02</strain>
    </source>
</reference>
<protein>
    <submittedName>
        <fullName evidence="2">Uncharacterized protein</fullName>
    </submittedName>
</protein>
<dbReference type="Pfam" id="PF24585">
    <property type="entry name" value="YunG"/>
    <property type="match status" value="1"/>
</dbReference>
<dbReference type="EMBL" id="SCKX01000001">
    <property type="protein sequence ID" value="RWZ78828.1"/>
    <property type="molecule type" value="Genomic_DNA"/>
</dbReference>
<accession>A0A4Q0AJH4</accession>
<evidence type="ECO:0000313" key="2">
    <source>
        <dbReference type="EMBL" id="RWZ78828.1"/>
    </source>
</evidence>
<evidence type="ECO:0000313" key="3">
    <source>
        <dbReference type="Proteomes" id="UP000289257"/>
    </source>
</evidence>
<gene>
    <name evidence="2" type="ORF">EOT05_03715</name>
</gene>
<feature type="region of interest" description="Disordered" evidence="1">
    <location>
        <begin position="1"/>
        <end position="33"/>
    </location>
</feature>
<dbReference type="Proteomes" id="UP000289257">
    <property type="component" value="Unassembled WGS sequence"/>
</dbReference>
<keyword evidence="3" id="KW-1185">Reference proteome</keyword>
<feature type="compositionally biased region" description="Low complexity" evidence="1">
    <location>
        <begin position="15"/>
        <end position="27"/>
    </location>
</feature>
<organism evidence="2 3">
    <name type="scientific">Candidatus Microsaccharimonas sossegonensis</name>
    <dbReference type="NCBI Taxonomy" id="2506948"/>
    <lineage>
        <taxon>Bacteria</taxon>
        <taxon>Candidatus Saccharimonadota</taxon>
        <taxon>Candidatus Saccharimonadia</taxon>
        <taxon>Candidatus Saccharimonadales</taxon>
        <taxon>Candidatus Saccharimonadaceae</taxon>
        <taxon>Candidatus Microsaccharimonas</taxon>
    </lineage>
</organism>
<comment type="caution">
    <text evidence="2">The sequence shown here is derived from an EMBL/GenBank/DDBJ whole genome shotgun (WGS) entry which is preliminary data.</text>
</comment>